<dbReference type="RefSeq" id="WP_377945164.1">
    <property type="nucleotide sequence ID" value="NZ_JBHUCX010000092.1"/>
</dbReference>
<dbReference type="Pfam" id="PF02620">
    <property type="entry name" value="YceD"/>
    <property type="match status" value="1"/>
</dbReference>
<sequence>MLLNIKAVKRSGQIAFDQTLDLPRVARDVIDIAAISPVHVVGMATYTSPLLTIEGVVEARITYVCSRCLTNFEQDLSTHLLQSYTTDPQQVDEEIPCLTEDELDVSENIEEAIFLALDERPLCRTDCKGLCADCGTNLNEHTCGCDTRPIDPRLAALKDLLSSEQSE</sequence>
<reference evidence="2" key="1">
    <citation type="journal article" date="2019" name="Int. J. Syst. Evol. Microbiol.">
        <title>The Global Catalogue of Microorganisms (GCM) 10K type strain sequencing project: providing services to taxonomists for standard genome sequencing and annotation.</title>
        <authorList>
            <consortium name="The Broad Institute Genomics Platform"/>
            <consortium name="The Broad Institute Genome Sequencing Center for Infectious Disease"/>
            <person name="Wu L."/>
            <person name="Ma J."/>
        </authorList>
    </citation>
    <scope>NUCLEOTIDE SEQUENCE [LARGE SCALE GENOMIC DNA]</scope>
    <source>
        <strain evidence="2">CGMCC 1.12286</strain>
    </source>
</reference>
<keyword evidence="2" id="KW-1185">Reference proteome</keyword>
<dbReference type="PANTHER" id="PTHR34374">
    <property type="entry name" value="LARGE RIBOSOMAL RNA SUBUNIT ACCUMULATION PROTEIN YCED HOMOLOG 1, CHLOROPLASTIC"/>
    <property type="match status" value="1"/>
</dbReference>
<dbReference type="PANTHER" id="PTHR34374:SF1">
    <property type="entry name" value="LARGE RIBOSOMAL RNA SUBUNIT ACCUMULATION PROTEIN YCED HOMOLOG 1, CHLOROPLASTIC"/>
    <property type="match status" value="1"/>
</dbReference>
<proteinExistence type="predicted"/>
<protein>
    <submittedName>
        <fullName evidence="1">YceD family protein</fullName>
    </submittedName>
</protein>
<organism evidence="1 2">
    <name type="scientific">Alicyclobacillus fodiniaquatilis</name>
    <dbReference type="NCBI Taxonomy" id="1661150"/>
    <lineage>
        <taxon>Bacteria</taxon>
        <taxon>Bacillati</taxon>
        <taxon>Bacillota</taxon>
        <taxon>Bacilli</taxon>
        <taxon>Bacillales</taxon>
        <taxon>Alicyclobacillaceae</taxon>
        <taxon>Alicyclobacillus</taxon>
    </lineage>
</organism>
<evidence type="ECO:0000313" key="1">
    <source>
        <dbReference type="EMBL" id="MFD1677254.1"/>
    </source>
</evidence>
<dbReference type="Proteomes" id="UP001597079">
    <property type="component" value="Unassembled WGS sequence"/>
</dbReference>
<name>A0ABW4JME1_9BACL</name>
<comment type="caution">
    <text evidence="1">The sequence shown here is derived from an EMBL/GenBank/DDBJ whole genome shotgun (WGS) entry which is preliminary data.</text>
</comment>
<dbReference type="EMBL" id="JBHUCX010000092">
    <property type="protein sequence ID" value="MFD1677254.1"/>
    <property type="molecule type" value="Genomic_DNA"/>
</dbReference>
<dbReference type="InterPro" id="IPR003772">
    <property type="entry name" value="YceD"/>
</dbReference>
<accession>A0ABW4JME1</accession>
<evidence type="ECO:0000313" key="2">
    <source>
        <dbReference type="Proteomes" id="UP001597079"/>
    </source>
</evidence>
<gene>
    <name evidence="1" type="ORF">ACFSB2_21515</name>
</gene>